<dbReference type="Proteomes" id="UP000229307">
    <property type="component" value="Unassembled WGS sequence"/>
</dbReference>
<gene>
    <name evidence="2" type="ORF">COY52_11545</name>
</gene>
<dbReference type="InterPro" id="IPR005362">
    <property type="entry name" value="UPF0164"/>
</dbReference>
<dbReference type="SUPFAM" id="SSF56935">
    <property type="entry name" value="Porins"/>
    <property type="match status" value="1"/>
</dbReference>
<evidence type="ECO:0008006" key="4">
    <source>
        <dbReference type="Google" id="ProtNLM"/>
    </source>
</evidence>
<dbReference type="AlphaFoldDB" id="A0A2M7S537"/>
<dbReference type="EMBL" id="PFMR01000319">
    <property type="protein sequence ID" value="PIZ14665.1"/>
    <property type="molecule type" value="Genomic_DNA"/>
</dbReference>
<reference evidence="3" key="1">
    <citation type="submission" date="2017-09" db="EMBL/GenBank/DDBJ databases">
        <title>Depth-based differentiation of microbial function through sediment-hosted aquifers and enrichment of novel symbionts in the deep terrestrial subsurface.</title>
        <authorList>
            <person name="Probst A.J."/>
            <person name="Ladd B."/>
            <person name="Jarett J.K."/>
            <person name="Geller-Mcgrath D.E."/>
            <person name="Sieber C.M.K."/>
            <person name="Emerson J.B."/>
            <person name="Anantharaman K."/>
            <person name="Thomas B.C."/>
            <person name="Malmstrom R."/>
            <person name="Stieglmeier M."/>
            <person name="Klingl A."/>
            <person name="Woyke T."/>
            <person name="Ryan C.M."/>
            <person name="Banfield J.F."/>
        </authorList>
    </citation>
    <scope>NUCLEOTIDE SEQUENCE [LARGE SCALE GENOMIC DNA]</scope>
</reference>
<comment type="caution">
    <text evidence="2">The sequence shown here is derived from an EMBL/GenBank/DDBJ whole genome shotgun (WGS) entry which is preliminary data.</text>
</comment>
<name>A0A2M7S537_9BACT</name>
<evidence type="ECO:0000256" key="1">
    <source>
        <dbReference type="ARBA" id="ARBA00005846"/>
    </source>
</evidence>
<sequence length="338" mass="36625">MKKKILIILFLTFNFSEWIPLGQLLTFPPTMGIGGRDLAQMNIWAGSCAWALSPGSSGVNFLRLAVGARAAGMGEAFTAVADDASAVGWNPAGLTQIEDKQIFFVHGLLPLFVNQDLVSYAQSWDKYSFGFSANFLSSGKMYRTTENASGDYTGTNGQFESVDSAFMFSFAQRTGGFGFGATLKILRSVIDSYSGNAIGVDVGFLYRFGNNKNFKLAAVLQNFGSKMKYSNDVQDGLPMGMRLGGSYAVGTELGKMNLSFDLNLPIDHSAGVHLGLEYWIQDIAAIRIGYKTDRINDLDALSGLCCGGGVKFENFEVDYAYVPYGDLGQTHRISILAS</sequence>
<organism evidence="2 3">
    <name type="scientific">Candidatus Desantisbacteria bacterium CG_4_10_14_0_8_um_filter_48_22</name>
    <dbReference type="NCBI Taxonomy" id="1974543"/>
    <lineage>
        <taxon>Bacteria</taxon>
        <taxon>Candidatus Desantisiibacteriota</taxon>
    </lineage>
</organism>
<proteinExistence type="inferred from homology"/>
<comment type="similarity">
    <text evidence="1">Belongs to the UPF0164 family.</text>
</comment>
<dbReference type="Gene3D" id="2.40.160.60">
    <property type="entry name" value="Outer membrane protein transport protein (OMPP1/FadL/TodX)"/>
    <property type="match status" value="1"/>
</dbReference>
<evidence type="ECO:0000313" key="3">
    <source>
        <dbReference type="Proteomes" id="UP000229307"/>
    </source>
</evidence>
<dbReference type="NCBIfam" id="NF033709">
    <property type="entry name" value="PorV_fam"/>
    <property type="match status" value="1"/>
</dbReference>
<evidence type="ECO:0000313" key="2">
    <source>
        <dbReference type="EMBL" id="PIZ14665.1"/>
    </source>
</evidence>
<accession>A0A2M7S537</accession>
<dbReference type="Pfam" id="PF03687">
    <property type="entry name" value="UPF0164"/>
    <property type="match status" value="1"/>
</dbReference>
<protein>
    <recommendedName>
        <fullName evidence="4">PorV/PorQ family protein</fullName>
    </recommendedName>
</protein>